<dbReference type="Proteomes" id="UP000235965">
    <property type="component" value="Unassembled WGS sequence"/>
</dbReference>
<sequence>MTTSLSCGLRVKEVPTFKNTLPPSSGLKLRHPLIILNQSHNLENQNINL</sequence>
<proteinExistence type="predicted"/>
<keyword evidence="2" id="KW-1185">Reference proteome</keyword>
<dbReference type="EMBL" id="NEVH01008342">
    <property type="protein sequence ID" value="PNF34170.1"/>
    <property type="molecule type" value="Genomic_DNA"/>
</dbReference>
<name>A0A2J7R020_9NEOP</name>
<organism evidence="1 2">
    <name type="scientific">Cryptotermes secundus</name>
    <dbReference type="NCBI Taxonomy" id="105785"/>
    <lineage>
        <taxon>Eukaryota</taxon>
        <taxon>Metazoa</taxon>
        <taxon>Ecdysozoa</taxon>
        <taxon>Arthropoda</taxon>
        <taxon>Hexapoda</taxon>
        <taxon>Insecta</taxon>
        <taxon>Pterygota</taxon>
        <taxon>Neoptera</taxon>
        <taxon>Polyneoptera</taxon>
        <taxon>Dictyoptera</taxon>
        <taxon>Blattodea</taxon>
        <taxon>Blattoidea</taxon>
        <taxon>Termitoidae</taxon>
        <taxon>Kalotermitidae</taxon>
        <taxon>Cryptotermitinae</taxon>
        <taxon>Cryptotermes</taxon>
    </lineage>
</organism>
<comment type="caution">
    <text evidence="1">The sequence shown here is derived from an EMBL/GenBank/DDBJ whole genome shotgun (WGS) entry which is preliminary data.</text>
</comment>
<accession>A0A2J7R020</accession>
<gene>
    <name evidence="1" type="ORF">B7P43_G17917</name>
</gene>
<protein>
    <submittedName>
        <fullName evidence="1">Uncharacterized protein</fullName>
    </submittedName>
</protein>
<reference evidence="1 2" key="1">
    <citation type="submission" date="2017-12" db="EMBL/GenBank/DDBJ databases">
        <title>Hemimetabolous genomes reveal molecular basis of termite eusociality.</title>
        <authorList>
            <person name="Harrison M.C."/>
            <person name="Jongepier E."/>
            <person name="Robertson H.M."/>
            <person name="Arning N."/>
            <person name="Bitard-Feildel T."/>
            <person name="Chao H."/>
            <person name="Childers C.P."/>
            <person name="Dinh H."/>
            <person name="Doddapaneni H."/>
            <person name="Dugan S."/>
            <person name="Gowin J."/>
            <person name="Greiner C."/>
            <person name="Han Y."/>
            <person name="Hu H."/>
            <person name="Hughes D.S.T."/>
            <person name="Huylmans A.-K."/>
            <person name="Kemena C."/>
            <person name="Kremer L.P.M."/>
            <person name="Lee S.L."/>
            <person name="Lopez-Ezquerra A."/>
            <person name="Mallet L."/>
            <person name="Monroy-Kuhn J.M."/>
            <person name="Moser A."/>
            <person name="Murali S.C."/>
            <person name="Muzny D.M."/>
            <person name="Otani S."/>
            <person name="Piulachs M.-D."/>
            <person name="Poelchau M."/>
            <person name="Qu J."/>
            <person name="Schaub F."/>
            <person name="Wada-Katsumata A."/>
            <person name="Worley K.C."/>
            <person name="Xie Q."/>
            <person name="Ylla G."/>
            <person name="Poulsen M."/>
            <person name="Gibbs R.A."/>
            <person name="Schal C."/>
            <person name="Richards S."/>
            <person name="Belles X."/>
            <person name="Korb J."/>
            <person name="Bornberg-Bauer E."/>
        </authorList>
    </citation>
    <scope>NUCLEOTIDE SEQUENCE [LARGE SCALE GENOMIC DNA]</scope>
    <source>
        <tissue evidence="1">Whole body</tissue>
    </source>
</reference>
<dbReference type="InParanoid" id="A0A2J7R020"/>
<evidence type="ECO:0000313" key="1">
    <source>
        <dbReference type="EMBL" id="PNF34170.1"/>
    </source>
</evidence>
<evidence type="ECO:0000313" key="2">
    <source>
        <dbReference type="Proteomes" id="UP000235965"/>
    </source>
</evidence>
<dbReference type="AlphaFoldDB" id="A0A2J7R020"/>